<gene>
    <name evidence="1" type="ORF">UFOPK1874_00921</name>
</gene>
<sequence length="223" mass="22018">MKTKIIKLITVAVAVATSVGAAGVLTIGATNALFGSTESSASNTFAAGTVVVAAGTPSSVTCAITGMVPGDSSAGYGSGSESLVSCSYKVKYTGTSGAWLGVDVALAGGTPNLYTGTASGLQLKVSVNGSTAMVNGTTYKTAAGVDTTIVSGTPVMNLLINTVQAAQNDEFSIDVKYALPIATANALQGGTSSLGLTFHAIQSANNPIGTCVATKQCSTITWS</sequence>
<reference evidence="1" key="1">
    <citation type="submission" date="2020-05" db="EMBL/GenBank/DDBJ databases">
        <authorList>
            <person name="Chiriac C."/>
            <person name="Salcher M."/>
            <person name="Ghai R."/>
            <person name="Kavagutti S V."/>
        </authorList>
    </citation>
    <scope>NUCLEOTIDE SEQUENCE</scope>
</reference>
<protein>
    <submittedName>
        <fullName evidence="1">Unannotated protein</fullName>
    </submittedName>
</protein>
<accession>A0A6J6I6V5</accession>
<organism evidence="1">
    <name type="scientific">freshwater metagenome</name>
    <dbReference type="NCBI Taxonomy" id="449393"/>
    <lineage>
        <taxon>unclassified sequences</taxon>
        <taxon>metagenomes</taxon>
        <taxon>ecological metagenomes</taxon>
    </lineage>
</organism>
<dbReference type="AlphaFoldDB" id="A0A6J6I6V5"/>
<proteinExistence type="predicted"/>
<evidence type="ECO:0000313" key="1">
    <source>
        <dbReference type="EMBL" id="CAB4619134.1"/>
    </source>
</evidence>
<name>A0A6J6I6V5_9ZZZZ</name>
<dbReference type="EMBL" id="CAEZUX010000111">
    <property type="protein sequence ID" value="CAB4619134.1"/>
    <property type="molecule type" value="Genomic_DNA"/>
</dbReference>